<gene>
    <name evidence="1" type="ORF">ABIC98_003650</name>
</gene>
<sequence>MANARGTSFPLDRIRLLDSPFRQAQDTSVRYILSLDADRLFAPYLHEAGLVRAAEAYGNWESDGLGGHIGGHYLSGCARLYAATGNAELLAKVRAAVVILGNCQAAHGDGYVGGVPRGGDLGQELARGEVDADLFTLNGRWVPLYNLHKTLAGLLDARVFAGSGEALDIAVGLAGWWLRVSAHLADDAFEEVLHAEFGGMNEAFALLWELTGREEYLREARRFSHRALLDPLAAGQDLLDGLHANTQIPKVVGYARLAGPTHDADLAHACDIFWESVVSRRSVSIGGNSVREHFHPASDFSPMVQDPQGPETCNTYNMLKLAKLRFEAHGDAAAVDFFERATYNHILSSQHPGTGGLVYFTPMRPGHYRVYSRAQESMWCCVGSGLENHARYGELIYSRAGNDLLVNLYIPSTLDWPEYGLRVRLETGFPFSDHVALVVTAEAPVKATIRLRRPFWAAEMEVDAGTGPGAEAEDGGRYVSISRTWQGISTVNIRLQADFAAEALPDGSPWVSFRYGPVVLAARAGHEGVEGFEAPDERMGHVASGPMLPLSQTPVVPDCGAIRLVDREALRAEVDVVDASGRAGTVLLEPFAGIHDERYTVYWPTGDPGQRSAELRLLEQAAAERMAVVDEVMAGEQQPESDHGFAGKATRAGGGDGLHWRSATGWFSYVLSDPGQEAESLRVRFRADEGRGHQLRLNGAVLDRPALERRDGDIVVLDYQVPAAYPGHEADGRLVFSVHALPGHTSGDLFSVALLRRGA</sequence>
<reference evidence="1" key="1">
    <citation type="submission" date="2024-06" db="EMBL/GenBank/DDBJ databases">
        <title>Genomic Encyclopedia of Type Strains, Phase IV (KMG-IV): sequencing the most valuable type-strain genomes for metagenomic binning, comparative biology and taxonomic classification.</title>
        <authorList>
            <person name="Goeker M."/>
        </authorList>
    </citation>
    <scope>NUCLEOTIDE SEQUENCE</scope>
    <source>
        <strain evidence="1">SJCon</strain>
    </source>
</reference>
<keyword evidence="2" id="KW-1185">Reference proteome</keyword>
<proteinExistence type="predicted"/>
<name>A0ACC6TJZ2_9MICC</name>
<dbReference type="Proteomes" id="UP001549207">
    <property type="component" value="Unassembled WGS sequence"/>
</dbReference>
<evidence type="ECO:0000313" key="1">
    <source>
        <dbReference type="EMBL" id="MET3773980.1"/>
    </source>
</evidence>
<protein>
    <submittedName>
        <fullName evidence="1">DUF1680 family protein</fullName>
    </submittedName>
</protein>
<organism evidence="1 2">
    <name type="scientific">Arthrobacter nitrophenolicus</name>
    <dbReference type="NCBI Taxonomy" id="683150"/>
    <lineage>
        <taxon>Bacteria</taxon>
        <taxon>Bacillati</taxon>
        <taxon>Actinomycetota</taxon>
        <taxon>Actinomycetes</taxon>
        <taxon>Micrococcales</taxon>
        <taxon>Micrococcaceae</taxon>
        <taxon>Arthrobacter</taxon>
    </lineage>
</organism>
<dbReference type="EMBL" id="JBEPNJ010000020">
    <property type="protein sequence ID" value="MET3773980.1"/>
    <property type="molecule type" value="Genomic_DNA"/>
</dbReference>
<accession>A0ACC6TJZ2</accession>
<comment type="caution">
    <text evidence="1">The sequence shown here is derived from an EMBL/GenBank/DDBJ whole genome shotgun (WGS) entry which is preliminary data.</text>
</comment>
<evidence type="ECO:0000313" key="2">
    <source>
        <dbReference type="Proteomes" id="UP001549207"/>
    </source>
</evidence>